<accession>A0ABV8S5C2</accession>
<evidence type="ECO:0000313" key="1">
    <source>
        <dbReference type="EMBL" id="MFC4302235.1"/>
    </source>
</evidence>
<keyword evidence="2" id="KW-1185">Reference proteome</keyword>
<dbReference type="EMBL" id="JBHSED010000003">
    <property type="protein sequence ID" value="MFC4302235.1"/>
    <property type="molecule type" value="Genomic_DNA"/>
</dbReference>
<proteinExistence type="predicted"/>
<name>A0ABV8S5C2_9BACL</name>
<gene>
    <name evidence="1" type="ORF">ACFO1S_02125</name>
</gene>
<protein>
    <submittedName>
        <fullName evidence="1">Uncharacterized protein</fullName>
    </submittedName>
</protein>
<sequence>MPISRIRLLLISLSLTALLALLVWGAKSLLEPFGPLRVTVVNDSGKDIVSIETGMVSTGLKQIDDEPIKAGQRSKIRPEFRWSGEGAVYQRYVFADGEEAEAIVCGYTESLSGKSTVTLLERKVEVEQSCY</sequence>
<reference evidence="2" key="1">
    <citation type="journal article" date="2019" name="Int. J. Syst. Evol. Microbiol.">
        <title>The Global Catalogue of Microorganisms (GCM) 10K type strain sequencing project: providing services to taxonomists for standard genome sequencing and annotation.</title>
        <authorList>
            <consortium name="The Broad Institute Genomics Platform"/>
            <consortium name="The Broad Institute Genome Sequencing Center for Infectious Disease"/>
            <person name="Wu L."/>
            <person name="Ma J."/>
        </authorList>
    </citation>
    <scope>NUCLEOTIDE SEQUENCE [LARGE SCALE GENOMIC DNA]</scope>
    <source>
        <strain evidence="2">CGMCC 4.1641</strain>
    </source>
</reference>
<comment type="caution">
    <text evidence="1">The sequence shown here is derived from an EMBL/GenBank/DDBJ whole genome shotgun (WGS) entry which is preliminary data.</text>
</comment>
<evidence type="ECO:0000313" key="2">
    <source>
        <dbReference type="Proteomes" id="UP001595755"/>
    </source>
</evidence>
<dbReference type="Proteomes" id="UP001595755">
    <property type="component" value="Unassembled WGS sequence"/>
</dbReference>
<organism evidence="1 2">
    <name type="scientific">Cohnella boryungensis</name>
    <dbReference type="NCBI Taxonomy" id="768479"/>
    <lineage>
        <taxon>Bacteria</taxon>
        <taxon>Bacillati</taxon>
        <taxon>Bacillota</taxon>
        <taxon>Bacilli</taxon>
        <taxon>Bacillales</taxon>
        <taxon>Paenibacillaceae</taxon>
        <taxon>Cohnella</taxon>
    </lineage>
</organism>
<dbReference type="RefSeq" id="WP_204600885.1">
    <property type="nucleotide sequence ID" value="NZ_JBHSED010000003.1"/>
</dbReference>